<feature type="domain" description="HTH lysR-type" evidence="5">
    <location>
        <begin position="7"/>
        <end position="64"/>
    </location>
</feature>
<keyword evidence="6" id="KW-0614">Plasmid</keyword>
<keyword evidence="3" id="KW-0238">DNA-binding</keyword>
<sequence>MQDLRGVDLNLLVDLDALLNTRSVTEAARRLNLSQSAMSGSLARLRRLFDDPLMVKSGRGLTLTSRAEALIPSVQEALISIGTVFDNEKDTFVPSTATRYFSISASDYATAVVLGPLIRTLSAEAPNVTINVLPRTADVHTFVRLDRADLIIEPRETMGPTSLPSNPLFTDRWLCMLDGEMHDPSVIDDFDLDYYLTLPHMVYSIGNERQLNLADRHLASLGIERRVELTIESFLMAPLLIRGTSLACLVLERSTAMQRMDGLKLVEPPIPVPDIHEEIYWNPRHTNDPGHRWLRARVAATAAALEPVSRTDGDDL</sequence>
<accession>A0A1B1KIZ9</accession>
<geneLocation type="plasmid" evidence="7">
    <name>pr1cp1</name>
</geneLocation>
<dbReference type="SUPFAM" id="SSF53850">
    <property type="entry name" value="Periplasmic binding protein-like II"/>
    <property type="match status" value="1"/>
</dbReference>
<evidence type="ECO:0000259" key="5">
    <source>
        <dbReference type="PROSITE" id="PS50931"/>
    </source>
</evidence>
<dbReference type="Pfam" id="PF00126">
    <property type="entry name" value="HTH_1"/>
    <property type="match status" value="1"/>
</dbReference>
<dbReference type="AlphaFoldDB" id="A0A1B1KIZ9"/>
<dbReference type="Pfam" id="PF03466">
    <property type="entry name" value="LysR_substrate"/>
    <property type="match status" value="1"/>
</dbReference>
<dbReference type="GO" id="GO:0003700">
    <property type="term" value="F:DNA-binding transcription factor activity"/>
    <property type="evidence" value="ECO:0007669"/>
    <property type="project" value="InterPro"/>
</dbReference>
<dbReference type="SUPFAM" id="SSF46785">
    <property type="entry name" value="Winged helix' DNA-binding domain"/>
    <property type="match status" value="1"/>
</dbReference>
<dbReference type="Proteomes" id="UP000186108">
    <property type="component" value="Plasmid pR1CP1"/>
</dbReference>
<dbReference type="CDD" id="cd08417">
    <property type="entry name" value="PBP2_Nitroaromatics_like"/>
    <property type="match status" value="1"/>
</dbReference>
<comment type="similarity">
    <text evidence="1">Belongs to the LysR transcriptional regulatory family.</text>
</comment>
<keyword evidence="2" id="KW-0805">Transcription regulation</keyword>
<evidence type="ECO:0000256" key="2">
    <source>
        <dbReference type="ARBA" id="ARBA00023015"/>
    </source>
</evidence>
<gene>
    <name evidence="6" type="ORF">R1CP_40075</name>
</gene>
<dbReference type="PANTHER" id="PTHR30118:SF15">
    <property type="entry name" value="TRANSCRIPTIONAL REGULATORY PROTEIN"/>
    <property type="match status" value="1"/>
</dbReference>
<dbReference type="Gene3D" id="1.10.10.10">
    <property type="entry name" value="Winged helix-like DNA-binding domain superfamily/Winged helix DNA-binding domain"/>
    <property type="match status" value="1"/>
</dbReference>
<dbReference type="PATRIC" id="fig|37919.13.peg.8446"/>
<dbReference type="InterPro" id="IPR037402">
    <property type="entry name" value="YidZ_PBP2"/>
</dbReference>
<dbReference type="RefSeq" id="WP_196775340.1">
    <property type="nucleotide sequence ID" value="NZ_CP009112.1"/>
</dbReference>
<organism evidence="6 7">
    <name type="scientific">Rhodococcus opacus</name>
    <name type="common">Nocardia opaca</name>
    <dbReference type="NCBI Taxonomy" id="37919"/>
    <lineage>
        <taxon>Bacteria</taxon>
        <taxon>Bacillati</taxon>
        <taxon>Actinomycetota</taxon>
        <taxon>Actinomycetes</taxon>
        <taxon>Mycobacteriales</taxon>
        <taxon>Nocardiaceae</taxon>
        <taxon>Rhodococcus</taxon>
    </lineage>
</organism>
<dbReference type="InterPro" id="IPR005119">
    <property type="entry name" value="LysR_subst-bd"/>
</dbReference>
<dbReference type="InterPro" id="IPR000847">
    <property type="entry name" value="LysR_HTH_N"/>
</dbReference>
<name>A0A1B1KIZ9_RHOOP</name>
<evidence type="ECO:0000313" key="7">
    <source>
        <dbReference type="Proteomes" id="UP000186108"/>
    </source>
</evidence>
<evidence type="ECO:0000313" key="6">
    <source>
        <dbReference type="EMBL" id="ANS32596.1"/>
    </source>
</evidence>
<evidence type="ECO:0000256" key="1">
    <source>
        <dbReference type="ARBA" id="ARBA00009437"/>
    </source>
</evidence>
<dbReference type="EMBL" id="CP009112">
    <property type="protein sequence ID" value="ANS32596.1"/>
    <property type="molecule type" value="Genomic_DNA"/>
</dbReference>
<keyword evidence="4" id="KW-0804">Transcription</keyword>
<dbReference type="InterPro" id="IPR050389">
    <property type="entry name" value="LysR-type_TF"/>
</dbReference>
<proteinExistence type="inferred from homology"/>
<reference evidence="6 7" key="1">
    <citation type="submission" date="2014-07" db="EMBL/GenBank/DDBJ databases">
        <authorList>
            <person name="Zhang J.E."/>
            <person name="Yang H."/>
            <person name="Guo J."/>
            <person name="Deng Z."/>
            <person name="Luo H."/>
            <person name="Luo M."/>
            <person name="Zhao B."/>
        </authorList>
    </citation>
    <scope>NUCLEOTIDE SEQUENCE [LARGE SCALE GENOMIC DNA]</scope>
    <source>
        <strain evidence="6 7">1CP</strain>
        <plasmid evidence="7">Plasmid pr1cp1</plasmid>
    </source>
</reference>
<dbReference type="PANTHER" id="PTHR30118">
    <property type="entry name" value="HTH-TYPE TRANSCRIPTIONAL REGULATOR LEUO-RELATED"/>
    <property type="match status" value="1"/>
</dbReference>
<evidence type="ECO:0000256" key="4">
    <source>
        <dbReference type="ARBA" id="ARBA00023163"/>
    </source>
</evidence>
<dbReference type="InterPro" id="IPR036388">
    <property type="entry name" value="WH-like_DNA-bd_sf"/>
</dbReference>
<dbReference type="PROSITE" id="PS50931">
    <property type="entry name" value="HTH_LYSR"/>
    <property type="match status" value="1"/>
</dbReference>
<dbReference type="GO" id="GO:0003677">
    <property type="term" value="F:DNA binding"/>
    <property type="evidence" value="ECO:0007669"/>
    <property type="project" value="UniProtKB-KW"/>
</dbReference>
<evidence type="ECO:0000256" key="3">
    <source>
        <dbReference type="ARBA" id="ARBA00023125"/>
    </source>
</evidence>
<dbReference type="InterPro" id="IPR036390">
    <property type="entry name" value="WH_DNA-bd_sf"/>
</dbReference>
<protein>
    <submittedName>
        <fullName evidence="6">LysR family transcriptional regulator</fullName>
    </submittedName>
</protein>
<dbReference type="Gene3D" id="3.40.190.10">
    <property type="entry name" value="Periplasmic binding protein-like II"/>
    <property type="match status" value="2"/>
</dbReference>